<keyword evidence="4 19" id="KW-0812">Transmembrane</keyword>
<sequence>MVHITRPLLLLLAFFLRVDAETPPRFTRTPVDQTGVSGGVASFICQATGDPRPKIVWNKKGKKVSNQRFEVIEFDDGSGSVLRIQPLRTPRDEAIYECVASNNVGEISVSTRLTVLREDQIPRGFPTIDMGPQLKVVERTRTATMLCAASGNPDPEITWFKDFLPVDTSNNNGRIKQLRSGALQIEQSEESDQGKYECVATNSAGTRYSAPANLYVRVRRVPPRFSIPPTNHEIMPGGSVNITCVAVGSPMPYVKWMLGAEDLTPEDDMPIGRNVLELNDVRQSANYTCVAMSTLGVIEAIAQITVKALPKPPGTPVVTESTATSITLTWDSGNPEPVSYYIIQHKPKNSEEPYKEIDGVATTRYSVAGLSPYSDYEFRVVAVNNIGRGPPSEPVLTQTSEQAPSSAPRDVQARMLSSTTILVQWKEPEEPNGQIQGYRVYYTMDPTQHVNNWMKHNVADSQITTIGNLVPQKTYSVKVLAFTSIGDGPLSSDIQVITQTGVPGQPLNFKAEPESETSILLSWTPPRSDTIASYELVYKDGELGEEQRVTIEPGTSYRLQGLKPNSLYYFRLAARSPQGLGASTTEISARTMQSMFAKNFHVKAVMKTSVLLSWEIPENYNSAMPFKILYDDGKMVEEVDGRATQKLIVNLKPEKSYSFVLTNRGNSAGGLQHRVTAKTAPDVLRTKPAFIGKTNLDGMITVQLPEVPANENIKGYYIIIVPLKKSRGKFIKPWESPDEMELDELLKEISRKRRSIRYGREVELKPYIAAHFDVLPTEFTLGDDKHYGGFTNKQLQSGQEYVFFVLAVMEHAESMYATSPYSDPVVSMDLDPQPITDEEEGLIWVVGPVLAVVFIICIVIAILLYKRKRAESESRKSSIPNSKEVPSHHPTDPVELRRLNFQTPGMASHPPIPILELADHIERLKANDNLKFSQEYESIDPGQQFTWEHSNLEVNKPKNRYANVIAYDHSRVLLSAIEGIPGSDYVNANYIDGYRKQNAYIATQGSLPETFGDFWRMIWEQRSATIVMMTKLEERSRVKCDQYWPSRGTETHGLVQVTLLDTVELATYCVRTFALYKNGSSEKREVRQFQFTAWPDHGVPEHPTPFLAFLRRVKTCNPPDAGPMVVHCSAGVGRTGCFIVIDAMLERIKHEKTVDIYGHVTLMRAQRNYMVQTEDQYIFIHDALLEAVTCGNTEVPARNLYAYIQKLTQIETGENVTGMELEFKRLASSKAHTSRFISANLPCNKFKNRLVNIMPYESTRVCLQPIRGVEGSDYINASFIDGYRQQKAYIATQGPLAETTEDFWRMLWEHNSTIVVMLTKLREMGREKCHQYWPAERSARYQYFVVDPMAEYNMPQYILREFKVTDARDGQSRTVRQFQFTDWPEQGVPKSGEGFIDFIGQVHKTKEQFGQDGPISVHCSAGVGRTGVFITLSIVLERMRYEGVVDIFQTVKMLRTQRPAMVQTEDQYQFCYRAALEYLGSFDHYAT</sequence>
<evidence type="ECO:0000256" key="1">
    <source>
        <dbReference type="ARBA" id="ARBA00004479"/>
    </source>
</evidence>
<evidence type="ECO:0000256" key="17">
    <source>
        <dbReference type="ARBA" id="ARBA00074819"/>
    </source>
</evidence>
<dbReference type="SMART" id="SM00409">
    <property type="entry name" value="IG"/>
    <property type="match status" value="4"/>
</dbReference>
<comment type="function">
    <text evidence="16">Can bidirectionally induce pre- and post-synaptic differentiation of neurons by mediating interaction with IL1RAP and IL1RAPL1 trans-synaptically. Involved in pre-synaptic differentiation through interaction with SLITRK2.</text>
</comment>
<dbReference type="FunFam" id="3.90.190.10:FF:000001">
    <property type="entry name" value="Receptor-type tyrosine-protein phosphatase F isoform A"/>
    <property type="match status" value="1"/>
</dbReference>
<feature type="signal peptide" evidence="20">
    <location>
        <begin position="1"/>
        <end position="20"/>
    </location>
</feature>
<dbReference type="InterPro" id="IPR003599">
    <property type="entry name" value="Ig_sub"/>
</dbReference>
<dbReference type="PROSITE" id="PS50056">
    <property type="entry name" value="TYR_PHOSPHATASE_2"/>
    <property type="match status" value="2"/>
</dbReference>
<dbReference type="Pfam" id="PF00041">
    <property type="entry name" value="fn3"/>
    <property type="match status" value="3"/>
</dbReference>
<dbReference type="FunFam" id="2.60.40.10:FF:000015">
    <property type="entry name" value="receptor-type tyrosine-protein phosphatase delta isoform X2"/>
    <property type="match status" value="1"/>
</dbReference>
<evidence type="ECO:0000259" key="21">
    <source>
        <dbReference type="PROSITE" id="PS50055"/>
    </source>
</evidence>
<evidence type="ECO:0000256" key="15">
    <source>
        <dbReference type="ARBA" id="ARBA00051722"/>
    </source>
</evidence>
<feature type="domain" description="Ig-like" evidence="23">
    <location>
        <begin position="223"/>
        <end position="305"/>
    </location>
</feature>
<dbReference type="InterPro" id="IPR029021">
    <property type="entry name" value="Prot-tyrosine_phosphatase-like"/>
</dbReference>
<evidence type="ECO:0000259" key="24">
    <source>
        <dbReference type="PROSITE" id="PS50853"/>
    </source>
</evidence>
<evidence type="ECO:0000256" key="10">
    <source>
        <dbReference type="ARBA" id="ARBA00023136"/>
    </source>
</evidence>
<dbReference type="FunFam" id="2.60.40.10:FF:000068">
    <property type="entry name" value="receptor-type tyrosine-protein phosphatase delta isoform X1"/>
    <property type="match status" value="1"/>
</dbReference>
<dbReference type="SMART" id="SM00060">
    <property type="entry name" value="FN3"/>
    <property type="match status" value="4"/>
</dbReference>
<keyword evidence="11" id="KW-1015">Disulfide bond</keyword>
<keyword evidence="13" id="KW-0325">Glycoprotein</keyword>
<comment type="subcellular location">
    <subcellularLocation>
        <location evidence="1">Membrane</location>
        <topology evidence="1">Single-pass type I membrane protein</topology>
    </subcellularLocation>
</comment>
<evidence type="ECO:0000256" key="19">
    <source>
        <dbReference type="SAM" id="Phobius"/>
    </source>
</evidence>
<dbReference type="Pfam" id="PF13927">
    <property type="entry name" value="Ig_3"/>
    <property type="match status" value="1"/>
</dbReference>
<feature type="region of interest" description="Disordered" evidence="18">
    <location>
        <begin position="874"/>
        <end position="893"/>
    </location>
</feature>
<evidence type="ECO:0000256" key="5">
    <source>
        <dbReference type="ARBA" id="ARBA00022729"/>
    </source>
</evidence>
<dbReference type="Pfam" id="PF00102">
    <property type="entry name" value="Y_phosphatase"/>
    <property type="match status" value="2"/>
</dbReference>
<dbReference type="FunFam" id="2.60.40.10:FF:000181">
    <property type="entry name" value="receptor-type tyrosine-protein phosphatase delta isoform X4"/>
    <property type="match status" value="1"/>
</dbReference>
<dbReference type="Gene3D" id="3.90.190.10">
    <property type="entry name" value="Protein tyrosine phosphatase superfamily"/>
    <property type="match status" value="2"/>
</dbReference>
<dbReference type="SMART" id="SM00404">
    <property type="entry name" value="PTPc_motif"/>
    <property type="match status" value="2"/>
</dbReference>
<feature type="chain" id="PRO_5010200739" description="Receptor-type tyrosine-protein phosphatase delta" evidence="20">
    <location>
        <begin position="21"/>
        <end position="1487"/>
    </location>
</feature>
<dbReference type="InterPro" id="IPR003595">
    <property type="entry name" value="Tyr_Pase_cat"/>
</dbReference>
<keyword evidence="6" id="KW-0677">Repeat</keyword>
<evidence type="ECO:0000259" key="22">
    <source>
        <dbReference type="PROSITE" id="PS50056"/>
    </source>
</evidence>
<feature type="domain" description="Tyrosine specific protein phosphatases" evidence="22">
    <location>
        <begin position="1107"/>
        <end position="1178"/>
    </location>
</feature>
<dbReference type="CDD" id="cd05739">
    <property type="entry name" value="IgI_3_RPTP_IIa_LAR_like"/>
    <property type="match status" value="1"/>
</dbReference>
<dbReference type="PROSITE" id="PS50835">
    <property type="entry name" value="IG_LIKE"/>
    <property type="match status" value="3"/>
</dbReference>
<evidence type="ECO:0000256" key="13">
    <source>
        <dbReference type="ARBA" id="ARBA00023180"/>
    </source>
</evidence>
<feature type="domain" description="Tyrosine-protein phosphatase" evidence="21">
    <location>
        <begin position="932"/>
        <end position="1187"/>
    </location>
</feature>
<evidence type="ECO:0000256" key="2">
    <source>
        <dbReference type="ARBA" id="ARBA00010504"/>
    </source>
</evidence>
<evidence type="ECO:0000259" key="23">
    <source>
        <dbReference type="PROSITE" id="PS50835"/>
    </source>
</evidence>
<organism evidence="25 26">
    <name type="scientific">Dipodomys ordii</name>
    <name type="common">Ord's kangaroo rat</name>
    <dbReference type="NCBI Taxonomy" id="10020"/>
    <lineage>
        <taxon>Eukaryota</taxon>
        <taxon>Metazoa</taxon>
        <taxon>Chordata</taxon>
        <taxon>Craniata</taxon>
        <taxon>Vertebrata</taxon>
        <taxon>Euteleostomi</taxon>
        <taxon>Mammalia</taxon>
        <taxon>Eutheria</taxon>
        <taxon>Euarchontoglires</taxon>
        <taxon>Glires</taxon>
        <taxon>Rodentia</taxon>
        <taxon>Castorimorpha</taxon>
        <taxon>Heteromyidae</taxon>
        <taxon>Dipodomyinae</taxon>
        <taxon>Dipodomys</taxon>
    </lineage>
</organism>
<evidence type="ECO:0000256" key="18">
    <source>
        <dbReference type="SAM" id="MobiDB-lite"/>
    </source>
</evidence>
<dbReference type="Gene3D" id="2.60.40.10">
    <property type="entry name" value="Immunoglobulins"/>
    <property type="match status" value="7"/>
</dbReference>
<dbReference type="Proteomes" id="UP000081671">
    <property type="component" value="Unplaced"/>
</dbReference>
<dbReference type="CDD" id="cd14628">
    <property type="entry name" value="R-PTP-D-2"/>
    <property type="match status" value="1"/>
</dbReference>
<comment type="catalytic activity">
    <reaction evidence="15">
        <text>O-phospho-L-tyrosyl-[protein] + H2O = L-tyrosyl-[protein] + phosphate</text>
        <dbReference type="Rhea" id="RHEA:10684"/>
        <dbReference type="Rhea" id="RHEA-COMP:10136"/>
        <dbReference type="Rhea" id="RHEA-COMP:20101"/>
        <dbReference type="ChEBI" id="CHEBI:15377"/>
        <dbReference type="ChEBI" id="CHEBI:43474"/>
        <dbReference type="ChEBI" id="CHEBI:46858"/>
        <dbReference type="ChEBI" id="CHEBI:61978"/>
        <dbReference type="EC" id="3.1.3.48"/>
    </reaction>
</comment>
<feature type="domain" description="Tyrosine specific protein phosphatases" evidence="22">
    <location>
        <begin position="1396"/>
        <end position="1469"/>
    </location>
</feature>
<evidence type="ECO:0000256" key="12">
    <source>
        <dbReference type="ARBA" id="ARBA00023170"/>
    </source>
</evidence>
<dbReference type="InterPro" id="IPR013098">
    <property type="entry name" value="Ig_I-set"/>
</dbReference>
<evidence type="ECO:0000256" key="11">
    <source>
        <dbReference type="ARBA" id="ARBA00023157"/>
    </source>
</evidence>
<evidence type="ECO:0000313" key="25">
    <source>
        <dbReference type="Proteomes" id="UP000081671"/>
    </source>
</evidence>
<evidence type="ECO:0000256" key="14">
    <source>
        <dbReference type="ARBA" id="ARBA00023319"/>
    </source>
</evidence>
<dbReference type="FunFam" id="2.60.40.10:FF:000036">
    <property type="entry name" value="receptor-type tyrosine-protein phosphatase delta isoform X1"/>
    <property type="match status" value="1"/>
</dbReference>
<dbReference type="CDD" id="cd14624">
    <property type="entry name" value="R-PTPc-D-1"/>
    <property type="match status" value="1"/>
</dbReference>
<dbReference type="InterPro" id="IPR045905">
    <property type="entry name" value="R-PTP-delta_cat"/>
</dbReference>
<evidence type="ECO:0000256" key="6">
    <source>
        <dbReference type="ARBA" id="ARBA00022737"/>
    </source>
</evidence>
<gene>
    <name evidence="26" type="primary">Ptprd</name>
</gene>
<dbReference type="SMART" id="SM00194">
    <property type="entry name" value="PTPc"/>
    <property type="match status" value="2"/>
</dbReference>
<feature type="domain" description="Fibronectin type-III" evidence="24">
    <location>
        <begin position="312"/>
        <end position="402"/>
    </location>
</feature>
<keyword evidence="10 19" id="KW-0472">Membrane</keyword>
<dbReference type="PANTHER" id="PTHR46957">
    <property type="entry name" value="CYTOKINE RECEPTOR"/>
    <property type="match status" value="1"/>
</dbReference>
<protein>
    <recommendedName>
        <fullName evidence="17">Receptor-type tyrosine-protein phosphatase delta</fullName>
        <ecNumber evidence="3">3.1.3.48</ecNumber>
    </recommendedName>
</protein>
<evidence type="ECO:0000256" key="9">
    <source>
        <dbReference type="ARBA" id="ARBA00022989"/>
    </source>
</evidence>
<feature type="domain" description="Fibronectin type-III" evidence="24">
    <location>
        <begin position="407"/>
        <end position="503"/>
    </location>
</feature>
<dbReference type="InterPro" id="IPR007110">
    <property type="entry name" value="Ig-like_dom"/>
</dbReference>
<feature type="domain" description="Fibronectin type-III" evidence="24">
    <location>
        <begin position="505"/>
        <end position="594"/>
    </location>
</feature>
<dbReference type="InterPro" id="IPR013783">
    <property type="entry name" value="Ig-like_fold"/>
</dbReference>
<dbReference type="GeneID" id="105993216"/>
<dbReference type="PROSITE" id="PS00383">
    <property type="entry name" value="TYR_PHOSPHATASE_1"/>
    <property type="match status" value="2"/>
</dbReference>
<proteinExistence type="inferred from homology"/>
<dbReference type="EC" id="3.1.3.48" evidence="3"/>
<dbReference type="FunFam" id="2.60.40.10:FF:000023">
    <property type="entry name" value="receptor-type tyrosine-protein phosphatase delta isoform X2"/>
    <property type="match status" value="1"/>
</dbReference>
<name>A0A1S3G0M7_DIPOR</name>
<dbReference type="SUPFAM" id="SSF52799">
    <property type="entry name" value="(Phosphotyrosine protein) phosphatases II"/>
    <property type="match status" value="2"/>
</dbReference>
<evidence type="ECO:0000256" key="4">
    <source>
        <dbReference type="ARBA" id="ARBA00022692"/>
    </source>
</evidence>
<dbReference type="FunFam" id="3.90.190.10:FF:000002">
    <property type="entry name" value="receptor-type tyrosine-protein phosphatase delta isoform X2"/>
    <property type="match status" value="1"/>
</dbReference>
<dbReference type="GO" id="GO:0099054">
    <property type="term" value="P:presynapse assembly"/>
    <property type="evidence" value="ECO:0007669"/>
    <property type="project" value="UniProtKB-ARBA"/>
</dbReference>
<dbReference type="InterPro" id="IPR003598">
    <property type="entry name" value="Ig_sub2"/>
</dbReference>
<dbReference type="FunFam" id="2.60.40.10:FF:000027">
    <property type="entry name" value="receptor-type tyrosine-protein phosphatase delta isoform X1"/>
    <property type="match status" value="1"/>
</dbReference>
<dbReference type="Pfam" id="PF07679">
    <property type="entry name" value="I-set"/>
    <property type="match status" value="2"/>
</dbReference>
<keyword evidence="12 26" id="KW-0675">Receptor</keyword>
<dbReference type="GO" id="GO:0005886">
    <property type="term" value="C:plasma membrane"/>
    <property type="evidence" value="ECO:0007669"/>
    <property type="project" value="UniProtKB-ARBA"/>
</dbReference>
<dbReference type="FunFam" id="2.60.40.10:FF:000010">
    <property type="entry name" value="receptor-type tyrosine-protein phosphatase delta isoform X1"/>
    <property type="match status" value="1"/>
</dbReference>
<dbReference type="CDD" id="cd05738">
    <property type="entry name" value="IgI_2_RPTP_IIa_LAR_like"/>
    <property type="match status" value="1"/>
</dbReference>
<keyword evidence="9 19" id="KW-1133">Transmembrane helix</keyword>
<dbReference type="InterPro" id="IPR003961">
    <property type="entry name" value="FN3_dom"/>
</dbReference>
<dbReference type="InterPro" id="IPR000242">
    <property type="entry name" value="PTP_cat"/>
</dbReference>
<evidence type="ECO:0000256" key="3">
    <source>
        <dbReference type="ARBA" id="ARBA00013064"/>
    </source>
</evidence>
<dbReference type="PROSITE" id="PS50853">
    <property type="entry name" value="FN3"/>
    <property type="match status" value="3"/>
</dbReference>
<dbReference type="PRINTS" id="PR00700">
    <property type="entry name" value="PRTYPHPHTASE"/>
</dbReference>
<evidence type="ECO:0000256" key="8">
    <source>
        <dbReference type="ARBA" id="ARBA00022912"/>
    </source>
</evidence>
<feature type="domain" description="Tyrosine-protein phosphatase" evidence="21">
    <location>
        <begin position="1219"/>
        <end position="1478"/>
    </location>
</feature>
<dbReference type="InterPro" id="IPR036116">
    <property type="entry name" value="FN3_sf"/>
</dbReference>
<dbReference type="SMART" id="SM00408">
    <property type="entry name" value="IGc2"/>
    <property type="match status" value="3"/>
</dbReference>
<dbReference type="GO" id="GO:0098609">
    <property type="term" value="P:cell-cell adhesion"/>
    <property type="evidence" value="ECO:0007669"/>
    <property type="project" value="UniProtKB-ARBA"/>
</dbReference>
<dbReference type="CTD" id="5789"/>
<evidence type="ECO:0000313" key="26">
    <source>
        <dbReference type="RefSeq" id="XP_012881854.1"/>
    </source>
</evidence>
<evidence type="ECO:0000256" key="7">
    <source>
        <dbReference type="ARBA" id="ARBA00022801"/>
    </source>
</evidence>
<evidence type="ECO:0000256" key="16">
    <source>
        <dbReference type="ARBA" id="ARBA00053769"/>
    </source>
</evidence>
<dbReference type="GO" id="GO:0098978">
    <property type="term" value="C:glutamatergic synapse"/>
    <property type="evidence" value="ECO:0007669"/>
    <property type="project" value="UniProtKB-ARBA"/>
</dbReference>
<dbReference type="InterPro" id="IPR016130">
    <property type="entry name" value="Tyr_Pase_AS"/>
</dbReference>
<dbReference type="CDD" id="cd00063">
    <property type="entry name" value="FN3"/>
    <property type="match status" value="4"/>
</dbReference>
<dbReference type="InterPro" id="IPR000387">
    <property type="entry name" value="Tyr_Pase_dom"/>
</dbReference>
<dbReference type="RefSeq" id="XP_012881854.1">
    <property type="nucleotide sequence ID" value="XM_013026400.1"/>
</dbReference>
<dbReference type="PROSITE" id="PS50055">
    <property type="entry name" value="TYR_PHOSPHATASE_PTP"/>
    <property type="match status" value="2"/>
</dbReference>
<feature type="transmembrane region" description="Helical" evidence="19">
    <location>
        <begin position="842"/>
        <end position="865"/>
    </location>
</feature>
<feature type="domain" description="Ig-like" evidence="23">
    <location>
        <begin position="24"/>
        <end position="114"/>
    </location>
</feature>
<dbReference type="InterPro" id="IPR050713">
    <property type="entry name" value="RTP_Phos/Ushers"/>
</dbReference>
<keyword evidence="25" id="KW-1185">Reference proteome</keyword>
<accession>A0A1S3G0M7</accession>
<dbReference type="GO" id="GO:0004725">
    <property type="term" value="F:protein tyrosine phosphatase activity"/>
    <property type="evidence" value="ECO:0007669"/>
    <property type="project" value="UniProtKB-EC"/>
</dbReference>
<dbReference type="SUPFAM" id="SSF49265">
    <property type="entry name" value="Fibronectin type III"/>
    <property type="match status" value="3"/>
</dbReference>
<keyword evidence="7" id="KW-0378">Hydrolase</keyword>
<feature type="domain" description="Ig-like" evidence="23">
    <location>
        <begin position="126"/>
        <end position="215"/>
    </location>
</feature>
<dbReference type="SUPFAM" id="SSF48726">
    <property type="entry name" value="Immunoglobulin"/>
    <property type="match status" value="3"/>
</dbReference>
<reference evidence="26" key="1">
    <citation type="submission" date="2025-08" db="UniProtKB">
        <authorList>
            <consortium name="RefSeq"/>
        </authorList>
    </citation>
    <scope>IDENTIFICATION</scope>
    <source>
        <tissue evidence="26">Kidney</tissue>
    </source>
</reference>
<dbReference type="GO" id="GO:0099151">
    <property type="term" value="P:regulation of postsynaptic density assembly"/>
    <property type="evidence" value="ECO:0007669"/>
    <property type="project" value="UniProtKB-ARBA"/>
</dbReference>
<keyword evidence="5 20" id="KW-0732">Signal</keyword>
<dbReference type="PANTHER" id="PTHR46957:SF11">
    <property type="entry name" value="PROTEIN-TYROSINE-PHOSPHATASE"/>
    <property type="match status" value="1"/>
</dbReference>
<evidence type="ECO:0000256" key="20">
    <source>
        <dbReference type="SAM" id="SignalP"/>
    </source>
</evidence>
<dbReference type="OrthoDB" id="10253954at2759"/>
<comment type="similarity">
    <text evidence="2">Belongs to the protein-tyrosine phosphatase family. Receptor class 2A subfamily.</text>
</comment>
<keyword evidence="14" id="KW-0393">Immunoglobulin domain</keyword>
<dbReference type="GO" id="GO:0099537">
    <property type="term" value="P:trans-synaptic signaling"/>
    <property type="evidence" value="ECO:0007669"/>
    <property type="project" value="UniProtKB-ARBA"/>
</dbReference>
<dbReference type="InterPro" id="IPR036179">
    <property type="entry name" value="Ig-like_dom_sf"/>
</dbReference>
<keyword evidence="8" id="KW-0904">Protein phosphatase</keyword>